<dbReference type="InterPro" id="IPR050259">
    <property type="entry name" value="SDR"/>
</dbReference>
<dbReference type="InterPro" id="IPR036291">
    <property type="entry name" value="NAD(P)-bd_dom_sf"/>
</dbReference>
<feature type="non-terminal residue" evidence="3">
    <location>
        <position position="1"/>
    </location>
</feature>
<sequence length="186" mass="19469">FLEPGAPPRVDGHKDSEAACRGRASGRASGRDPAGEDVDAHFYSAKHFVPPMRKNNWGRFVNISTDAIALVVEGLSHYMASKVGEIGFVRGLANDVAEDGITVNAVLPTIVNTPGASGISDEFKASGVEQLAIKRLAEPEDMVGSIVFLAGAIVAAPTGETGGRRAAVEPQGGKDGAIDLWEIARY</sequence>
<dbReference type="Gene3D" id="3.40.50.720">
    <property type="entry name" value="NAD(P)-binding Rossmann-like Domain"/>
    <property type="match status" value="1"/>
</dbReference>
<proteinExistence type="inferred from homology"/>
<evidence type="ECO:0000313" key="3">
    <source>
        <dbReference type="EMBL" id="CAA9510206.1"/>
    </source>
</evidence>
<feature type="compositionally biased region" description="Basic and acidic residues" evidence="2">
    <location>
        <begin position="10"/>
        <end position="20"/>
    </location>
</feature>
<evidence type="ECO:0000256" key="2">
    <source>
        <dbReference type="SAM" id="MobiDB-lite"/>
    </source>
</evidence>
<protein>
    <recommendedName>
        <fullName evidence="4">SDR family oxidoreductase</fullName>
    </recommendedName>
</protein>
<dbReference type="AlphaFoldDB" id="A0A6J4T0U2"/>
<dbReference type="InterPro" id="IPR002347">
    <property type="entry name" value="SDR_fam"/>
</dbReference>
<name>A0A6J4T0U2_9ACTN</name>
<evidence type="ECO:0000256" key="1">
    <source>
        <dbReference type="ARBA" id="ARBA00006484"/>
    </source>
</evidence>
<feature type="region of interest" description="Disordered" evidence="2">
    <location>
        <begin position="1"/>
        <end position="35"/>
    </location>
</feature>
<dbReference type="EMBL" id="CADCVM010000329">
    <property type="protein sequence ID" value="CAA9510206.1"/>
    <property type="molecule type" value="Genomic_DNA"/>
</dbReference>
<reference evidence="3" key="1">
    <citation type="submission" date="2020-02" db="EMBL/GenBank/DDBJ databases">
        <authorList>
            <person name="Meier V. D."/>
        </authorList>
    </citation>
    <scope>NUCLEOTIDE SEQUENCE</scope>
    <source>
        <strain evidence="3">AVDCRST_MAG05</strain>
    </source>
</reference>
<dbReference type="PANTHER" id="PTHR42879">
    <property type="entry name" value="3-OXOACYL-(ACYL-CARRIER-PROTEIN) REDUCTASE"/>
    <property type="match status" value="1"/>
</dbReference>
<dbReference type="PRINTS" id="PR00081">
    <property type="entry name" value="GDHRDH"/>
</dbReference>
<gene>
    <name evidence="3" type="ORF">AVDCRST_MAG05-2971</name>
</gene>
<organism evidence="3">
    <name type="scientific">uncultured Rubrobacteraceae bacterium</name>
    <dbReference type="NCBI Taxonomy" id="349277"/>
    <lineage>
        <taxon>Bacteria</taxon>
        <taxon>Bacillati</taxon>
        <taxon>Actinomycetota</taxon>
        <taxon>Rubrobacteria</taxon>
        <taxon>Rubrobacterales</taxon>
        <taxon>Rubrobacteraceae</taxon>
        <taxon>environmental samples</taxon>
    </lineage>
</organism>
<dbReference type="SUPFAM" id="SSF51735">
    <property type="entry name" value="NAD(P)-binding Rossmann-fold domains"/>
    <property type="match status" value="1"/>
</dbReference>
<comment type="similarity">
    <text evidence="1">Belongs to the short-chain dehydrogenases/reductases (SDR) family.</text>
</comment>
<dbReference type="Pfam" id="PF13561">
    <property type="entry name" value="adh_short_C2"/>
    <property type="match status" value="1"/>
</dbReference>
<evidence type="ECO:0008006" key="4">
    <source>
        <dbReference type="Google" id="ProtNLM"/>
    </source>
</evidence>
<accession>A0A6J4T0U2</accession>
<dbReference type="CDD" id="cd05233">
    <property type="entry name" value="SDR_c"/>
    <property type="match status" value="1"/>
</dbReference>